<feature type="transmembrane region" description="Helical" evidence="2">
    <location>
        <begin position="250"/>
        <end position="271"/>
    </location>
</feature>
<accession>A0A7Z9BVV0</accession>
<keyword evidence="2" id="KW-0472">Membrane</keyword>
<evidence type="ECO:0000313" key="4">
    <source>
        <dbReference type="Proteomes" id="UP000184550"/>
    </source>
</evidence>
<feature type="region of interest" description="Disordered" evidence="1">
    <location>
        <begin position="199"/>
        <end position="227"/>
    </location>
</feature>
<reference evidence="3" key="1">
    <citation type="submission" date="2019-10" db="EMBL/GenBank/DDBJ databases">
        <authorList>
            <consortium name="Genoscope - CEA"/>
            <person name="William W."/>
        </authorList>
    </citation>
    <scope>NUCLEOTIDE SEQUENCE [LARGE SCALE GENOMIC DNA]</scope>
    <source>
        <strain evidence="3">BBR_PRJEB10992</strain>
    </source>
</reference>
<feature type="transmembrane region" description="Helical" evidence="2">
    <location>
        <begin position="278"/>
        <end position="296"/>
    </location>
</feature>
<evidence type="ECO:0000256" key="2">
    <source>
        <dbReference type="SAM" id="Phobius"/>
    </source>
</evidence>
<gene>
    <name evidence="3" type="ORF">PL8927_750081</name>
</gene>
<dbReference type="EMBL" id="CZCU02000152">
    <property type="protein sequence ID" value="VXD22408.1"/>
    <property type="molecule type" value="Genomic_DNA"/>
</dbReference>
<feature type="transmembrane region" description="Helical" evidence="2">
    <location>
        <begin position="122"/>
        <end position="140"/>
    </location>
</feature>
<keyword evidence="4" id="KW-1185">Reference proteome</keyword>
<sequence>MSSTSQPKSSLSSSLFSAQGMVITGIVWAVLALLFFLLFSVTAEGEELPLWYSIGTYVFELGAFLAAAIVCYRNWQSPQMVSGRNVWLCIGLGVFFYFVGGVLFGVWELVWHLDPAVSIADAFYVLSYIFLGAGMILAVLSKRVDLEIAQWVALLGVAVAGTAFGLWVASPTFFGLLGSPEPVAIEQQVAKASVPSSVASAPKSAPKLEKPGAKTQAASETESEEENTSVPLWVEAIDSKLEPLEFGVNLFYIIGDVFLLILATALILAFWGGRFSQSWRMIAFAIFSLYIADMYFKWADSRLEGEYESGGLLEVFFVFTGVLFAVGAILEYDISTRSRQSRRGRRTAKG</sequence>
<protein>
    <submittedName>
        <fullName evidence="3">Uncharacterized protein</fullName>
    </submittedName>
</protein>
<feature type="transmembrane region" description="Helical" evidence="2">
    <location>
        <begin position="316"/>
        <end position="334"/>
    </location>
</feature>
<comment type="caution">
    <text evidence="3">The sequence shown here is derived from an EMBL/GenBank/DDBJ whole genome shotgun (WGS) entry which is preliminary data.</text>
</comment>
<proteinExistence type="predicted"/>
<feature type="transmembrane region" description="Helical" evidence="2">
    <location>
        <begin position="152"/>
        <end position="170"/>
    </location>
</feature>
<keyword evidence="2" id="KW-0812">Transmembrane</keyword>
<dbReference type="AlphaFoldDB" id="A0A7Z9BVV0"/>
<evidence type="ECO:0000313" key="3">
    <source>
        <dbReference type="EMBL" id="VXD22408.1"/>
    </source>
</evidence>
<dbReference type="Proteomes" id="UP000184550">
    <property type="component" value="Unassembled WGS sequence"/>
</dbReference>
<name>A0A7Z9BVV0_9CYAN</name>
<dbReference type="OrthoDB" id="530911at2"/>
<feature type="transmembrane region" description="Helical" evidence="2">
    <location>
        <begin position="54"/>
        <end position="75"/>
    </location>
</feature>
<feature type="transmembrane region" description="Helical" evidence="2">
    <location>
        <begin position="87"/>
        <end position="110"/>
    </location>
</feature>
<keyword evidence="2" id="KW-1133">Transmembrane helix</keyword>
<dbReference type="RefSeq" id="WP_083624777.1">
    <property type="nucleotide sequence ID" value="NZ_LR734877.1"/>
</dbReference>
<organism evidence="3 4">
    <name type="scientific">Planktothrix serta PCC 8927</name>
    <dbReference type="NCBI Taxonomy" id="671068"/>
    <lineage>
        <taxon>Bacteria</taxon>
        <taxon>Bacillati</taxon>
        <taxon>Cyanobacteriota</taxon>
        <taxon>Cyanophyceae</taxon>
        <taxon>Oscillatoriophycideae</taxon>
        <taxon>Oscillatoriales</taxon>
        <taxon>Microcoleaceae</taxon>
        <taxon>Planktothrix</taxon>
    </lineage>
</organism>
<evidence type="ECO:0000256" key="1">
    <source>
        <dbReference type="SAM" id="MobiDB-lite"/>
    </source>
</evidence>
<feature type="transmembrane region" description="Helical" evidence="2">
    <location>
        <begin position="21"/>
        <end position="42"/>
    </location>
</feature>